<evidence type="ECO:0000256" key="1">
    <source>
        <dbReference type="SAM" id="MobiDB-lite"/>
    </source>
</evidence>
<feature type="compositionally biased region" description="Basic and acidic residues" evidence="1">
    <location>
        <begin position="225"/>
        <end position="244"/>
    </location>
</feature>
<dbReference type="Proteomes" id="UP000186601">
    <property type="component" value="Unassembled WGS sequence"/>
</dbReference>
<evidence type="ECO:0000313" key="3">
    <source>
        <dbReference type="EMBL" id="PSR83144.1"/>
    </source>
</evidence>
<evidence type="ECO:0000256" key="2">
    <source>
        <dbReference type="SAM" id="Phobius"/>
    </source>
</evidence>
<dbReference type="EMBL" id="MLYV02000565">
    <property type="protein sequence ID" value="PSR83144.1"/>
    <property type="molecule type" value="Genomic_DNA"/>
</dbReference>
<organism evidence="3 4">
    <name type="scientific">Hermanssonia centrifuga</name>
    <dbReference type="NCBI Taxonomy" id="98765"/>
    <lineage>
        <taxon>Eukaryota</taxon>
        <taxon>Fungi</taxon>
        <taxon>Dikarya</taxon>
        <taxon>Basidiomycota</taxon>
        <taxon>Agaricomycotina</taxon>
        <taxon>Agaricomycetes</taxon>
        <taxon>Polyporales</taxon>
        <taxon>Meruliaceae</taxon>
        <taxon>Hermanssonia</taxon>
    </lineage>
</organism>
<dbReference type="AlphaFoldDB" id="A0A2R6P173"/>
<keyword evidence="2" id="KW-0812">Transmembrane</keyword>
<proteinExistence type="predicted"/>
<comment type="caution">
    <text evidence="3">The sequence shown here is derived from an EMBL/GenBank/DDBJ whole genome shotgun (WGS) entry which is preliminary data.</text>
</comment>
<feature type="transmembrane region" description="Helical" evidence="2">
    <location>
        <begin position="65"/>
        <end position="92"/>
    </location>
</feature>
<feature type="transmembrane region" description="Helical" evidence="2">
    <location>
        <begin position="15"/>
        <end position="36"/>
    </location>
</feature>
<sequence length="252" mass="28203">MFQIQDAAGDPLTRWAALFSLIFAIMSLTYGCIYIVQFGSMRSMYKASRWAEEGQKTKTAIWWNIWVLLAMPAIWLAWSMTAFCVAILSYVWRTGSSSDPSDGIRAPLSPEQAVIVRTILTVIFGIGLIYFILILRTFSSYGEREAGWRRSWLATGHPTLEERARRDAAERARGRSRDRELNRDRTEREAAPDRGSDEKPSPVMGLGLSGMSASPSGLASMSGVLREEANLDPGDGKRREEYTGRGRISPKL</sequence>
<dbReference type="OrthoDB" id="3062801at2759"/>
<keyword evidence="2" id="KW-0472">Membrane</keyword>
<keyword evidence="2" id="KW-1133">Transmembrane helix</keyword>
<feature type="transmembrane region" description="Helical" evidence="2">
    <location>
        <begin position="112"/>
        <end position="135"/>
    </location>
</feature>
<name>A0A2R6P173_9APHY</name>
<feature type="region of interest" description="Disordered" evidence="1">
    <location>
        <begin position="163"/>
        <end position="252"/>
    </location>
</feature>
<evidence type="ECO:0000313" key="4">
    <source>
        <dbReference type="Proteomes" id="UP000186601"/>
    </source>
</evidence>
<dbReference type="STRING" id="98765.A0A2R6P173"/>
<keyword evidence="4" id="KW-1185">Reference proteome</keyword>
<accession>A0A2R6P173</accession>
<feature type="compositionally biased region" description="Basic and acidic residues" evidence="1">
    <location>
        <begin position="163"/>
        <end position="200"/>
    </location>
</feature>
<reference evidence="3 4" key="1">
    <citation type="submission" date="2018-02" db="EMBL/GenBank/DDBJ databases">
        <title>Genome sequence of the basidiomycete white-rot fungus Phlebia centrifuga.</title>
        <authorList>
            <person name="Granchi Z."/>
            <person name="Peng M."/>
            <person name="de Vries R.P."/>
            <person name="Hilden K."/>
            <person name="Makela M.R."/>
            <person name="Grigoriev I."/>
            <person name="Riley R."/>
        </authorList>
    </citation>
    <scope>NUCLEOTIDE SEQUENCE [LARGE SCALE GENOMIC DNA]</scope>
    <source>
        <strain evidence="3 4">FBCC195</strain>
    </source>
</reference>
<protein>
    <submittedName>
        <fullName evidence="3">Uncharacterized protein</fullName>
    </submittedName>
</protein>
<gene>
    <name evidence="3" type="ORF">PHLCEN_2v5793</name>
</gene>